<reference evidence="1" key="1">
    <citation type="submission" date="2020-08" db="EMBL/GenBank/DDBJ databases">
        <title>Chromosome-level assembly of Southern catfish (Silurus meridionalis) provides insights into visual adaptation to the nocturnal and benthic lifestyles.</title>
        <authorList>
            <person name="Zhang Y."/>
            <person name="Wang D."/>
            <person name="Peng Z."/>
        </authorList>
    </citation>
    <scope>NUCLEOTIDE SEQUENCE</scope>
    <source>
        <strain evidence="1">SWU-2019-XX</strain>
        <tissue evidence="1">Muscle</tissue>
    </source>
</reference>
<dbReference type="AlphaFoldDB" id="A0A8T0AVI8"/>
<keyword evidence="2" id="KW-1185">Reference proteome</keyword>
<proteinExistence type="predicted"/>
<gene>
    <name evidence="1" type="ORF">HF521_005745</name>
</gene>
<name>A0A8T0AVI8_SILME</name>
<evidence type="ECO:0000313" key="1">
    <source>
        <dbReference type="EMBL" id="KAF7697327.1"/>
    </source>
</evidence>
<protein>
    <submittedName>
        <fullName evidence="1">Uncharacterized protein</fullName>
    </submittedName>
</protein>
<comment type="caution">
    <text evidence="1">The sequence shown here is derived from an EMBL/GenBank/DDBJ whole genome shotgun (WGS) entry which is preliminary data.</text>
</comment>
<sequence>MVTEVETLKKLEDADAPVVHQSFRISFKRLFFWQENHSLDNVHELGLCFSGESNDEEREPLLTASVEHEQQKISVQCVDDPEPMKPMVHYEDETFPMYHHPPVEAEGENLKSKFLLLNKV</sequence>
<organism evidence="1 2">
    <name type="scientific">Silurus meridionalis</name>
    <name type="common">Southern catfish</name>
    <name type="synonym">Silurus soldatovi meridionalis</name>
    <dbReference type="NCBI Taxonomy" id="175797"/>
    <lineage>
        <taxon>Eukaryota</taxon>
        <taxon>Metazoa</taxon>
        <taxon>Chordata</taxon>
        <taxon>Craniata</taxon>
        <taxon>Vertebrata</taxon>
        <taxon>Euteleostomi</taxon>
        <taxon>Actinopterygii</taxon>
        <taxon>Neopterygii</taxon>
        <taxon>Teleostei</taxon>
        <taxon>Ostariophysi</taxon>
        <taxon>Siluriformes</taxon>
        <taxon>Siluridae</taxon>
        <taxon>Silurus</taxon>
    </lineage>
</organism>
<evidence type="ECO:0000313" key="2">
    <source>
        <dbReference type="Proteomes" id="UP000606274"/>
    </source>
</evidence>
<dbReference type="Proteomes" id="UP000606274">
    <property type="component" value="Unassembled WGS sequence"/>
</dbReference>
<accession>A0A8T0AVI8</accession>
<dbReference type="EMBL" id="JABFDY010000015">
    <property type="protein sequence ID" value="KAF7697327.1"/>
    <property type="molecule type" value="Genomic_DNA"/>
</dbReference>